<comment type="caution">
    <text evidence="3">The sequence shown here is derived from an EMBL/GenBank/DDBJ whole genome shotgun (WGS) entry which is preliminary data.</text>
</comment>
<dbReference type="EMBL" id="JBHTJH010000017">
    <property type="protein sequence ID" value="MFD0863634.1"/>
    <property type="molecule type" value="Genomic_DNA"/>
</dbReference>
<accession>A0ABW3D221</accession>
<evidence type="ECO:0000256" key="1">
    <source>
        <dbReference type="SAM" id="SignalP"/>
    </source>
</evidence>
<dbReference type="RefSeq" id="WP_386409843.1">
    <property type="nucleotide sequence ID" value="NZ_JBHTJH010000017.1"/>
</dbReference>
<protein>
    <submittedName>
        <fullName evidence="3">VWA domain-containing protein</fullName>
    </submittedName>
</protein>
<evidence type="ECO:0000313" key="4">
    <source>
        <dbReference type="Proteomes" id="UP001596978"/>
    </source>
</evidence>
<evidence type="ECO:0000259" key="2">
    <source>
        <dbReference type="PROSITE" id="PS50234"/>
    </source>
</evidence>
<keyword evidence="1" id="KW-0732">Signal</keyword>
<dbReference type="InterPro" id="IPR036465">
    <property type="entry name" value="vWFA_dom_sf"/>
</dbReference>
<organism evidence="3 4">
    <name type="scientific">Sungkyunkwania multivorans</name>
    <dbReference type="NCBI Taxonomy" id="1173618"/>
    <lineage>
        <taxon>Bacteria</taxon>
        <taxon>Pseudomonadati</taxon>
        <taxon>Bacteroidota</taxon>
        <taxon>Flavobacteriia</taxon>
        <taxon>Flavobacteriales</taxon>
        <taxon>Flavobacteriaceae</taxon>
        <taxon>Sungkyunkwania</taxon>
    </lineage>
</organism>
<gene>
    <name evidence="3" type="ORF">ACFQ1M_15565</name>
</gene>
<name>A0ABW3D221_9FLAO</name>
<feature type="signal peptide" evidence="1">
    <location>
        <begin position="1"/>
        <end position="22"/>
    </location>
</feature>
<proteinExistence type="predicted"/>
<dbReference type="SMART" id="SM00327">
    <property type="entry name" value="VWA"/>
    <property type="match status" value="1"/>
</dbReference>
<feature type="domain" description="VWFA" evidence="2">
    <location>
        <begin position="58"/>
        <end position="206"/>
    </location>
</feature>
<dbReference type="CDD" id="cd00198">
    <property type="entry name" value="vWFA"/>
    <property type="match status" value="1"/>
</dbReference>
<feature type="chain" id="PRO_5045614992" evidence="1">
    <location>
        <begin position="23"/>
        <end position="396"/>
    </location>
</feature>
<dbReference type="Gene3D" id="3.40.50.410">
    <property type="entry name" value="von Willebrand factor, type A domain"/>
    <property type="match status" value="1"/>
</dbReference>
<dbReference type="Proteomes" id="UP001596978">
    <property type="component" value="Unassembled WGS sequence"/>
</dbReference>
<dbReference type="SUPFAM" id="SSF53300">
    <property type="entry name" value="vWA-like"/>
    <property type="match status" value="1"/>
</dbReference>
<dbReference type="InterPro" id="IPR002035">
    <property type="entry name" value="VWF_A"/>
</dbReference>
<reference evidence="4" key="1">
    <citation type="journal article" date="2019" name="Int. J. Syst. Evol. Microbiol.">
        <title>The Global Catalogue of Microorganisms (GCM) 10K type strain sequencing project: providing services to taxonomists for standard genome sequencing and annotation.</title>
        <authorList>
            <consortium name="The Broad Institute Genomics Platform"/>
            <consortium name="The Broad Institute Genome Sequencing Center for Infectious Disease"/>
            <person name="Wu L."/>
            <person name="Ma J."/>
        </authorList>
    </citation>
    <scope>NUCLEOTIDE SEQUENCE [LARGE SCALE GENOMIC DNA]</scope>
    <source>
        <strain evidence="4">CCUG 62952</strain>
    </source>
</reference>
<dbReference type="Pfam" id="PF00092">
    <property type="entry name" value="VWA"/>
    <property type="match status" value="1"/>
</dbReference>
<sequence>MKNLKNILVMWSMFLLCSSLMACKNNDRSKEIDFVENASNQEALKNLHGPKTNKHFIKVALLLDTSNSMDGLINQAKAQLWEIVNELSYAKCGNDRPNLQIALYEYGNDNLPAREGYIRQVLGFSNDLDEISEKLFSLTTNGGNEFCGEVIETSLKQLDWGNDRDDLKLLFIAGNEPFTQGNVDYRDAIADAKEKDVVVNTIFCGDYDQGISGMWQDGAIRGDGDYMTINHNRAIVHVVTPYDAVILKLNSRLNKTYIAYGSRGIAKMELQSAQDTNAASMNEEVAVKRAVSKSSRLYNNSNWDLVDAIADKEIAIADLKEKDLPKELKGKSEKEIKSYIEEKRVERAKIQGEIQSLNTMRKQYIATKQKEESKDNLEAVMIQAIKKQAKRKNYSW</sequence>
<dbReference type="PROSITE" id="PS51257">
    <property type="entry name" value="PROKAR_LIPOPROTEIN"/>
    <property type="match status" value="1"/>
</dbReference>
<dbReference type="PROSITE" id="PS50234">
    <property type="entry name" value="VWFA"/>
    <property type="match status" value="1"/>
</dbReference>
<keyword evidence="4" id="KW-1185">Reference proteome</keyword>
<evidence type="ECO:0000313" key="3">
    <source>
        <dbReference type="EMBL" id="MFD0863634.1"/>
    </source>
</evidence>